<feature type="domain" description="HTH araC/xylS-type" evidence="3">
    <location>
        <begin position="199"/>
        <end position="297"/>
    </location>
</feature>
<keyword evidence="5" id="KW-1185">Reference proteome</keyword>
<gene>
    <name evidence="4" type="ORF">GQE98_08715</name>
</gene>
<accession>A0A6L8W6D6</accession>
<dbReference type="InterPro" id="IPR009057">
    <property type="entry name" value="Homeodomain-like_sf"/>
</dbReference>
<dbReference type="PANTHER" id="PTHR43130:SF3">
    <property type="entry name" value="HTH-TYPE TRANSCRIPTIONAL REGULATOR RV1931C"/>
    <property type="match status" value="1"/>
</dbReference>
<keyword evidence="1" id="KW-0805">Transcription regulation</keyword>
<dbReference type="Proteomes" id="UP000476030">
    <property type="component" value="Unassembled WGS sequence"/>
</dbReference>
<dbReference type="Pfam" id="PF01965">
    <property type="entry name" value="DJ-1_PfpI"/>
    <property type="match status" value="1"/>
</dbReference>
<evidence type="ECO:0000259" key="3">
    <source>
        <dbReference type="PROSITE" id="PS01124"/>
    </source>
</evidence>
<proteinExistence type="predicted"/>
<sequence>MSASAAMEPLRAANLFAPKRLYELHCLSLAGESAKSSLPAFFETTPIQEAQIAFDMIFVVAGGDPFTCQDQCLFDWLHKLDQCGVALGGISGGAGVLAEAGLLNNRRFTLHWHHFDDLNERHPAALVERRLFVIDRDRYTCAGGTAPLDMMHAVIASKHGSSFAQQISDWFIHTEIRAASAPQQASVEARFGALPKAVVEAIDLMESHLADPLSLAQIASLVGLSKRQLQRQFHQGLGQAVAQTYREIRLKKAYDLTVNSALPAKDITEVTGFATSSSFSVAFAAKYGEGFRETRLSAQRARALSEENRALTIF</sequence>
<protein>
    <submittedName>
        <fullName evidence="4">Helix-turn-helix domain-containing protein</fullName>
    </submittedName>
</protein>
<evidence type="ECO:0000313" key="4">
    <source>
        <dbReference type="EMBL" id="MZR30715.1"/>
    </source>
</evidence>
<evidence type="ECO:0000256" key="2">
    <source>
        <dbReference type="ARBA" id="ARBA00023163"/>
    </source>
</evidence>
<name>A0A6L8W6D6_9PROT</name>
<dbReference type="AlphaFoldDB" id="A0A6L8W6D6"/>
<dbReference type="PROSITE" id="PS01124">
    <property type="entry name" value="HTH_ARAC_FAMILY_2"/>
    <property type="match status" value="1"/>
</dbReference>
<dbReference type="GO" id="GO:0003700">
    <property type="term" value="F:DNA-binding transcription factor activity"/>
    <property type="evidence" value="ECO:0007669"/>
    <property type="project" value="InterPro"/>
</dbReference>
<evidence type="ECO:0000313" key="5">
    <source>
        <dbReference type="Proteomes" id="UP000476030"/>
    </source>
</evidence>
<dbReference type="GO" id="GO:0043565">
    <property type="term" value="F:sequence-specific DNA binding"/>
    <property type="evidence" value="ECO:0007669"/>
    <property type="project" value="InterPro"/>
</dbReference>
<dbReference type="Gene3D" id="1.10.10.60">
    <property type="entry name" value="Homeodomain-like"/>
    <property type="match status" value="1"/>
</dbReference>
<dbReference type="PANTHER" id="PTHR43130">
    <property type="entry name" value="ARAC-FAMILY TRANSCRIPTIONAL REGULATOR"/>
    <property type="match status" value="1"/>
</dbReference>
<dbReference type="CDD" id="cd03136">
    <property type="entry name" value="GATase1_AraC_ArgR_like"/>
    <property type="match status" value="1"/>
</dbReference>
<dbReference type="SUPFAM" id="SSF46689">
    <property type="entry name" value="Homeodomain-like"/>
    <property type="match status" value="1"/>
</dbReference>
<dbReference type="InterPro" id="IPR029062">
    <property type="entry name" value="Class_I_gatase-like"/>
</dbReference>
<dbReference type="InterPro" id="IPR052158">
    <property type="entry name" value="INH-QAR"/>
</dbReference>
<dbReference type="InterPro" id="IPR018060">
    <property type="entry name" value="HTH_AraC"/>
</dbReference>
<dbReference type="Gene3D" id="3.40.50.880">
    <property type="match status" value="1"/>
</dbReference>
<dbReference type="InterPro" id="IPR002818">
    <property type="entry name" value="DJ-1/PfpI"/>
</dbReference>
<organism evidence="4 5">
    <name type="scientific">Sneathiella litorea</name>
    <dbReference type="NCBI Taxonomy" id="2606216"/>
    <lineage>
        <taxon>Bacteria</taxon>
        <taxon>Pseudomonadati</taxon>
        <taxon>Pseudomonadota</taxon>
        <taxon>Alphaproteobacteria</taxon>
        <taxon>Sneathiellales</taxon>
        <taxon>Sneathiellaceae</taxon>
        <taxon>Sneathiella</taxon>
    </lineage>
</organism>
<dbReference type="SMART" id="SM00342">
    <property type="entry name" value="HTH_ARAC"/>
    <property type="match status" value="1"/>
</dbReference>
<dbReference type="SUPFAM" id="SSF52317">
    <property type="entry name" value="Class I glutamine amidotransferase-like"/>
    <property type="match status" value="1"/>
</dbReference>
<dbReference type="Pfam" id="PF12833">
    <property type="entry name" value="HTH_18"/>
    <property type="match status" value="1"/>
</dbReference>
<reference evidence="4 5" key="1">
    <citation type="submission" date="2019-12" db="EMBL/GenBank/DDBJ databases">
        <title>Snethiella sp. nov. sp. isolated from sea sand.</title>
        <authorList>
            <person name="Kim J."/>
            <person name="Jeong S.E."/>
            <person name="Jung H.S."/>
            <person name="Jeon C.O."/>
        </authorList>
    </citation>
    <scope>NUCLEOTIDE SEQUENCE [LARGE SCALE GENOMIC DNA]</scope>
    <source>
        <strain evidence="4 5">DP05</strain>
    </source>
</reference>
<evidence type="ECO:0000256" key="1">
    <source>
        <dbReference type="ARBA" id="ARBA00023015"/>
    </source>
</evidence>
<dbReference type="EMBL" id="WTUW01000002">
    <property type="protein sequence ID" value="MZR30715.1"/>
    <property type="molecule type" value="Genomic_DNA"/>
</dbReference>
<comment type="caution">
    <text evidence="4">The sequence shown here is derived from an EMBL/GenBank/DDBJ whole genome shotgun (WGS) entry which is preliminary data.</text>
</comment>
<keyword evidence="2" id="KW-0804">Transcription</keyword>